<keyword evidence="1" id="KW-1133">Transmembrane helix</keyword>
<feature type="transmembrane region" description="Helical" evidence="1">
    <location>
        <begin position="316"/>
        <end position="333"/>
    </location>
</feature>
<sequence>MTWPLAASLVILALAALPAWMTFRNLGRFRRLPEAPAPPAGPGGLSVLIPARDEAAGIAGCVRAVLAAAGGVEPLEVVVLDDHSTDGTAAAVEALAAEDPRVRLERAPPLPEGWNGKQHACWVLAQRARHRRLAWIDADVRLRPGTLARLVAELDRNPAALVSGFPEQLTTSAGEDLVVPQIAAVLVGYLPMKRMRASTLPGFGAGCGQWFAADRDAYLGCGGHAAIRHSIHDGVALPRTFRRAGHLTDLFDGTGSATCRMYDDFRGTWAGFAKNATEAMATPVAILPWTTLLLGGWVLPWVLAAAWCLGAWPVPAWAALAPAALALATNLAVTRRFHQGVRAFLLRPVGIATLVAIQWYALARKLGGGKATWRGRTY</sequence>
<accession>I0ICE3</accession>
<dbReference type="HOGENOM" id="CLU_038143_0_0_0"/>
<evidence type="ECO:0000313" key="4">
    <source>
        <dbReference type="Proteomes" id="UP000007881"/>
    </source>
</evidence>
<evidence type="ECO:0000313" key="3">
    <source>
        <dbReference type="EMBL" id="BAM02931.1"/>
    </source>
</evidence>
<gene>
    <name evidence="3" type="ordered locus">PSMK_07720</name>
</gene>
<dbReference type="Pfam" id="PF00535">
    <property type="entry name" value="Glycos_transf_2"/>
    <property type="match status" value="1"/>
</dbReference>
<dbReference type="KEGG" id="phm:PSMK_07720"/>
<dbReference type="PANTHER" id="PTHR43646:SF3">
    <property type="entry name" value="SLR1566 PROTEIN"/>
    <property type="match status" value="1"/>
</dbReference>
<dbReference type="SUPFAM" id="SSF53448">
    <property type="entry name" value="Nucleotide-diphospho-sugar transferases"/>
    <property type="match status" value="1"/>
</dbReference>
<dbReference type="RefSeq" id="WP_014436151.1">
    <property type="nucleotide sequence ID" value="NC_017080.1"/>
</dbReference>
<dbReference type="STRING" id="1142394.PSMK_07720"/>
<protein>
    <submittedName>
        <fullName evidence="3">Putative glycosyltransferase</fullName>
    </submittedName>
</protein>
<feature type="transmembrane region" description="Helical" evidence="1">
    <location>
        <begin position="284"/>
        <end position="304"/>
    </location>
</feature>
<dbReference type="InterPro" id="IPR029044">
    <property type="entry name" value="Nucleotide-diphossugar_trans"/>
</dbReference>
<dbReference type="OrthoDB" id="9806525at2"/>
<dbReference type="EMBL" id="AP012338">
    <property type="protein sequence ID" value="BAM02931.1"/>
    <property type="molecule type" value="Genomic_DNA"/>
</dbReference>
<feature type="transmembrane region" description="Helical" evidence="1">
    <location>
        <begin position="6"/>
        <end position="23"/>
    </location>
</feature>
<dbReference type="GO" id="GO:0016740">
    <property type="term" value="F:transferase activity"/>
    <property type="evidence" value="ECO:0007669"/>
    <property type="project" value="UniProtKB-KW"/>
</dbReference>
<dbReference type="CDD" id="cd00761">
    <property type="entry name" value="Glyco_tranf_GTA_type"/>
    <property type="match status" value="1"/>
</dbReference>
<keyword evidence="1" id="KW-0812">Transmembrane</keyword>
<dbReference type="AlphaFoldDB" id="I0ICE3"/>
<proteinExistence type="predicted"/>
<dbReference type="Gene3D" id="3.90.550.10">
    <property type="entry name" value="Spore Coat Polysaccharide Biosynthesis Protein SpsA, Chain A"/>
    <property type="match status" value="1"/>
</dbReference>
<feature type="domain" description="Glycosyltransferase 2-like" evidence="2">
    <location>
        <begin position="46"/>
        <end position="167"/>
    </location>
</feature>
<dbReference type="InterPro" id="IPR001173">
    <property type="entry name" value="Glyco_trans_2-like"/>
</dbReference>
<feature type="transmembrane region" description="Helical" evidence="1">
    <location>
        <begin position="345"/>
        <end position="363"/>
    </location>
</feature>
<keyword evidence="3" id="KW-0808">Transferase</keyword>
<dbReference type="eggNOG" id="COG1215">
    <property type="taxonomic scope" value="Bacteria"/>
</dbReference>
<evidence type="ECO:0000256" key="1">
    <source>
        <dbReference type="SAM" id="Phobius"/>
    </source>
</evidence>
<reference evidence="3 4" key="1">
    <citation type="submission" date="2012-02" db="EMBL/GenBank/DDBJ databases">
        <title>Complete genome sequence of Phycisphaera mikurensis NBRC 102666.</title>
        <authorList>
            <person name="Ankai A."/>
            <person name="Hosoyama A."/>
            <person name="Terui Y."/>
            <person name="Sekine M."/>
            <person name="Fukai R."/>
            <person name="Kato Y."/>
            <person name="Nakamura S."/>
            <person name="Yamada-Narita S."/>
            <person name="Kawakoshi A."/>
            <person name="Fukunaga Y."/>
            <person name="Yamazaki S."/>
            <person name="Fujita N."/>
        </authorList>
    </citation>
    <scope>NUCLEOTIDE SEQUENCE [LARGE SCALE GENOMIC DNA]</scope>
    <source>
        <strain evidence="4">NBRC 102666 / KCTC 22515 / FYK2301M01</strain>
    </source>
</reference>
<name>I0ICE3_PHYMF</name>
<keyword evidence="4" id="KW-1185">Reference proteome</keyword>
<dbReference type="PANTHER" id="PTHR43646">
    <property type="entry name" value="GLYCOSYLTRANSFERASE"/>
    <property type="match status" value="1"/>
</dbReference>
<dbReference type="Proteomes" id="UP000007881">
    <property type="component" value="Chromosome"/>
</dbReference>
<evidence type="ECO:0000259" key="2">
    <source>
        <dbReference type="Pfam" id="PF00535"/>
    </source>
</evidence>
<keyword evidence="1" id="KW-0472">Membrane</keyword>
<dbReference type="PATRIC" id="fig|1142394.8.peg.798"/>
<organism evidence="3 4">
    <name type="scientific">Phycisphaera mikurensis (strain NBRC 102666 / KCTC 22515 / FYK2301M01)</name>
    <dbReference type="NCBI Taxonomy" id="1142394"/>
    <lineage>
        <taxon>Bacteria</taxon>
        <taxon>Pseudomonadati</taxon>
        <taxon>Planctomycetota</taxon>
        <taxon>Phycisphaerae</taxon>
        <taxon>Phycisphaerales</taxon>
        <taxon>Phycisphaeraceae</taxon>
        <taxon>Phycisphaera</taxon>
    </lineage>
</organism>